<organism evidence="1 2">
    <name type="scientific">Collinsella aerofaciens</name>
    <dbReference type="NCBI Taxonomy" id="74426"/>
    <lineage>
        <taxon>Bacteria</taxon>
        <taxon>Bacillati</taxon>
        <taxon>Actinomycetota</taxon>
        <taxon>Coriobacteriia</taxon>
        <taxon>Coriobacteriales</taxon>
        <taxon>Coriobacteriaceae</taxon>
        <taxon>Collinsella</taxon>
    </lineage>
</organism>
<dbReference type="Proteomes" id="UP000095468">
    <property type="component" value="Unassembled WGS sequence"/>
</dbReference>
<protein>
    <submittedName>
        <fullName evidence="1">Uncharacterized protein</fullName>
    </submittedName>
</protein>
<name>A0A173Z1R3_9ACTN</name>
<reference evidence="1 2" key="1">
    <citation type="submission" date="2015-09" db="EMBL/GenBank/DDBJ databases">
        <authorList>
            <consortium name="Pathogen Informatics"/>
        </authorList>
    </citation>
    <scope>NUCLEOTIDE SEQUENCE [LARGE SCALE GENOMIC DNA]</scope>
    <source>
        <strain evidence="1 2">2789STDY5608823</strain>
    </source>
</reference>
<proteinExistence type="predicted"/>
<sequence length="196" mass="21330">MALLDQIASGHVATHLVVEHHLVALEPLNGTIDHHGRDRQMADFFAQGAVVGELVAYDQEDAINAARHQLAQQLQIVVGTSARAGNKERIAVLAAALFQAAGKRGKKAALDVRDDKAQRARLAHDQATRNLVGNIVVARRDLFDELAVFFRDATGPIIEHKRDRRGGKPHLLGDLLEGDFVGHLAPSGFTRNLLKV</sequence>
<accession>A0A173Z1R3</accession>
<evidence type="ECO:0000313" key="2">
    <source>
        <dbReference type="Proteomes" id="UP000095468"/>
    </source>
</evidence>
<dbReference type="EMBL" id="CYYP01000003">
    <property type="protein sequence ID" value="CUN69639.1"/>
    <property type="molecule type" value="Genomic_DNA"/>
</dbReference>
<gene>
    <name evidence="1" type="ORF">ERS852381_00561</name>
</gene>
<evidence type="ECO:0000313" key="1">
    <source>
        <dbReference type="EMBL" id="CUN69639.1"/>
    </source>
</evidence>
<dbReference type="AlphaFoldDB" id="A0A173Z1R3"/>